<dbReference type="EMBL" id="JASPKZ010005284">
    <property type="protein sequence ID" value="KAJ9589048.1"/>
    <property type="molecule type" value="Genomic_DNA"/>
</dbReference>
<feature type="transmembrane region" description="Helical" evidence="1">
    <location>
        <begin position="100"/>
        <end position="119"/>
    </location>
</feature>
<gene>
    <name evidence="2" type="ORF">L9F63_017642</name>
</gene>
<dbReference type="PANTHER" id="PTHR13146:SF0">
    <property type="entry name" value="SOLUTE CARRIER FAMILY 35 MEMBER F6"/>
    <property type="match status" value="1"/>
</dbReference>
<dbReference type="GO" id="GO:0016020">
    <property type="term" value="C:membrane"/>
    <property type="evidence" value="ECO:0007669"/>
    <property type="project" value="TreeGrafter"/>
</dbReference>
<feature type="transmembrane region" description="Helical" evidence="1">
    <location>
        <begin position="125"/>
        <end position="145"/>
    </location>
</feature>
<feature type="transmembrane region" description="Helical" evidence="1">
    <location>
        <begin position="333"/>
        <end position="353"/>
    </location>
</feature>
<accession>A0AAD8EG19</accession>
<feature type="transmembrane region" description="Helical" evidence="1">
    <location>
        <begin position="49"/>
        <end position="72"/>
    </location>
</feature>
<reference evidence="2" key="2">
    <citation type="submission" date="2023-05" db="EMBL/GenBank/DDBJ databases">
        <authorList>
            <person name="Fouks B."/>
        </authorList>
    </citation>
    <scope>NUCLEOTIDE SEQUENCE</scope>
    <source>
        <strain evidence="2">Stay&amp;Tobe</strain>
        <tissue evidence="2">Testes</tissue>
    </source>
</reference>
<keyword evidence="1" id="KW-0472">Membrane</keyword>
<dbReference type="Proteomes" id="UP001233999">
    <property type="component" value="Unassembled WGS sequence"/>
</dbReference>
<dbReference type="PANTHER" id="PTHR13146">
    <property type="match status" value="1"/>
</dbReference>
<dbReference type="AlphaFoldDB" id="A0AAD8EG19"/>
<reference evidence="2" key="1">
    <citation type="journal article" date="2023" name="IScience">
        <title>Live-bearing cockroach genome reveals convergent evolutionary mechanisms linked to viviparity in insects and beyond.</title>
        <authorList>
            <person name="Fouks B."/>
            <person name="Harrison M.C."/>
            <person name="Mikhailova A.A."/>
            <person name="Marchal E."/>
            <person name="English S."/>
            <person name="Carruthers M."/>
            <person name="Jennings E.C."/>
            <person name="Chiamaka E.L."/>
            <person name="Frigard R.A."/>
            <person name="Pippel M."/>
            <person name="Attardo G.M."/>
            <person name="Benoit J.B."/>
            <person name="Bornberg-Bauer E."/>
            <person name="Tobe S.S."/>
        </authorList>
    </citation>
    <scope>NUCLEOTIDE SEQUENCE</scope>
    <source>
        <strain evidence="2">Stay&amp;Tobe</strain>
    </source>
</reference>
<evidence type="ECO:0000313" key="2">
    <source>
        <dbReference type="EMBL" id="KAJ9589048.1"/>
    </source>
</evidence>
<feature type="transmembrane region" description="Helical" evidence="1">
    <location>
        <begin position="359"/>
        <end position="383"/>
    </location>
</feature>
<protein>
    <submittedName>
        <fullName evidence="2">Uncharacterized protein</fullName>
    </submittedName>
</protein>
<organism evidence="2 3">
    <name type="scientific">Diploptera punctata</name>
    <name type="common">Pacific beetle cockroach</name>
    <dbReference type="NCBI Taxonomy" id="6984"/>
    <lineage>
        <taxon>Eukaryota</taxon>
        <taxon>Metazoa</taxon>
        <taxon>Ecdysozoa</taxon>
        <taxon>Arthropoda</taxon>
        <taxon>Hexapoda</taxon>
        <taxon>Insecta</taxon>
        <taxon>Pterygota</taxon>
        <taxon>Neoptera</taxon>
        <taxon>Polyneoptera</taxon>
        <taxon>Dictyoptera</taxon>
        <taxon>Blattodea</taxon>
        <taxon>Blaberoidea</taxon>
        <taxon>Blaberidae</taxon>
        <taxon>Diplopterinae</taxon>
        <taxon>Diploptera</taxon>
    </lineage>
</organism>
<name>A0AAD8EG19_DIPPU</name>
<feature type="transmembrane region" description="Helical" evidence="1">
    <location>
        <begin position="305"/>
        <end position="326"/>
    </location>
</feature>
<evidence type="ECO:0000313" key="3">
    <source>
        <dbReference type="Proteomes" id="UP001233999"/>
    </source>
</evidence>
<feature type="transmembrane region" description="Helical" evidence="1">
    <location>
        <begin position="210"/>
        <end position="232"/>
    </location>
</feature>
<keyword evidence="1" id="KW-1133">Transmembrane helix</keyword>
<comment type="caution">
    <text evidence="2">The sequence shown here is derived from an EMBL/GenBank/DDBJ whole genome shotgun (WGS) entry which is preliminary data.</text>
</comment>
<feature type="transmembrane region" description="Helical" evidence="1">
    <location>
        <begin position="157"/>
        <end position="175"/>
    </location>
</feature>
<keyword evidence="1" id="KW-0812">Transmembrane</keyword>
<evidence type="ECO:0000256" key="1">
    <source>
        <dbReference type="SAM" id="Phobius"/>
    </source>
</evidence>
<keyword evidence="3" id="KW-1185">Reference proteome</keyword>
<proteinExistence type="predicted"/>
<feature type="transmembrane region" description="Helical" evidence="1">
    <location>
        <begin position="252"/>
        <end position="276"/>
    </location>
</feature>
<sequence>MEDWSTFQIYTLLVLFVASACTRIIYWHIVHEVSMSYDGKYYKFDNALFLLFFAFLIQILSACYFASCLMCMRMKNQQRLDSSEKADGFLQRVTCGNMKFNVYIFILPSFILFFAHVFILVDSSMLHRGIAHIIESFTVITVLVLSKLSSRMKYSDNVWRGTILVCIGHLFIGMGHKFNVADEHQIGIQSKVRPIAELKNSTNGTHTEPYSFVLEYGGIFAGVCIIAIGVFAKSAFKVMVEVFTKNNDIPPLIANFWIGLFGTIIAGLMFIPAYFIQDKELYSNPDGHYEDIRSVYAKVINNRNIAFLLLGSVLAWGLFSICFITVSKDEDAITAEVVYFSGCLLQFFLQIAEKRYRDMLHWIECVGYVIIFIGTLVYFNLVFGPCMSRIMKIMQPSSIGLQSEETRSEDTSVSSFDEMPITKIKRKDKDKDVQVLYLRNLTLEY</sequence>
<feature type="transmembrane region" description="Helical" evidence="1">
    <location>
        <begin position="7"/>
        <end position="29"/>
    </location>
</feature>